<keyword evidence="9" id="KW-1133">Transmembrane helix</keyword>
<dbReference type="SMART" id="SM00409">
    <property type="entry name" value="IG"/>
    <property type="match status" value="1"/>
</dbReference>
<keyword evidence="7" id="KW-0325">Glycoprotein</keyword>
<dbReference type="GO" id="GO:0002376">
    <property type="term" value="P:immune system process"/>
    <property type="evidence" value="ECO:0007669"/>
    <property type="project" value="UniProtKB-KW"/>
</dbReference>
<dbReference type="Ensembl" id="ENSGACT00000054924.1">
    <property type="protein sequence ID" value="ENSGACP00000052242.1"/>
    <property type="gene ID" value="ENSGACG00000024639.1"/>
</dbReference>
<dbReference type="InterPro" id="IPR013106">
    <property type="entry name" value="Ig_V-set"/>
</dbReference>
<dbReference type="InterPro" id="IPR052051">
    <property type="entry name" value="TCR_complex_component"/>
</dbReference>
<dbReference type="SUPFAM" id="SSF48726">
    <property type="entry name" value="Immunoglobulin"/>
    <property type="match status" value="1"/>
</dbReference>
<evidence type="ECO:0000259" key="10">
    <source>
        <dbReference type="SMART" id="SM00409"/>
    </source>
</evidence>
<dbReference type="AlphaFoldDB" id="A0AAQ4QN19"/>
<evidence type="ECO:0000256" key="6">
    <source>
        <dbReference type="ARBA" id="ARBA00023157"/>
    </source>
</evidence>
<evidence type="ECO:0000256" key="2">
    <source>
        <dbReference type="ARBA" id="ARBA00022475"/>
    </source>
</evidence>
<keyword evidence="12" id="KW-1185">Reference proteome</keyword>
<reference evidence="11 12" key="1">
    <citation type="journal article" date="2021" name="G3 (Bethesda)">
        <title>Improved contiguity of the threespine stickleback genome using long-read sequencing.</title>
        <authorList>
            <person name="Nath S."/>
            <person name="Shaw D.E."/>
            <person name="White M.A."/>
        </authorList>
    </citation>
    <scope>NUCLEOTIDE SEQUENCE [LARGE SCALE GENOMIC DNA]</scope>
    <source>
        <strain evidence="11 12">Lake Benthic</strain>
    </source>
</reference>
<feature type="region of interest" description="Disordered" evidence="8">
    <location>
        <begin position="167"/>
        <end position="186"/>
    </location>
</feature>
<keyword evidence="5 9" id="KW-0472">Membrane</keyword>
<dbReference type="PANTHER" id="PTHR19433">
    <property type="entry name" value="T-CELL RECEPTOR ALPHA CHAIN V REGION-RELATED"/>
    <property type="match status" value="1"/>
</dbReference>
<evidence type="ECO:0000256" key="1">
    <source>
        <dbReference type="ARBA" id="ARBA00004236"/>
    </source>
</evidence>
<dbReference type="Pfam" id="PF07686">
    <property type="entry name" value="V-set"/>
    <property type="match status" value="1"/>
</dbReference>
<feature type="region of interest" description="Disordered" evidence="8">
    <location>
        <begin position="353"/>
        <end position="391"/>
    </location>
</feature>
<evidence type="ECO:0000256" key="3">
    <source>
        <dbReference type="ARBA" id="ARBA00022729"/>
    </source>
</evidence>
<evidence type="ECO:0000256" key="9">
    <source>
        <dbReference type="SAM" id="Phobius"/>
    </source>
</evidence>
<evidence type="ECO:0000256" key="4">
    <source>
        <dbReference type="ARBA" id="ARBA00022859"/>
    </source>
</evidence>
<keyword evidence="6" id="KW-1015">Disulfide bond</keyword>
<evidence type="ECO:0000313" key="11">
    <source>
        <dbReference type="Ensembl" id="ENSGACP00000052242.1"/>
    </source>
</evidence>
<keyword evidence="9" id="KW-0812">Transmembrane</keyword>
<organism evidence="11 12">
    <name type="scientific">Gasterosteus aculeatus aculeatus</name>
    <name type="common">three-spined stickleback</name>
    <dbReference type="NCBI Taxonomy" id="481459"/>
    <lineage>
        <taxon>Eukaryota</taxon>
        <taxon>Metazoa</taxon>
        <taxon>Chordata</taxon>
        <taxon>Craniata</taxon>
        <taxon>Vertebrata</taxon>
        <taxon>Euteleostomi</taxon>
        <taxon>Actinopterygii</taxon>
        <taxon>Neopterygii</taxon>
        <taxon>Teleostei</taxon>
        <taxon>Neoteleostei</taxon>
        <taxon>Acanthomorphata</taxon>
        <taxon>Eupercaria</taxon>
        <taxon>Perciformes</taxon>
        <taxon>Cottioidei</taxon>
        <taxon>Gasterosteales</taxon>
        <taxon>Gasterosteidae</taxon>
        <taxon>Gasterosteus</taxon>
    </lineage>
</organism>
<name>A0AAQ4QN19_GASAC</name>
<accession>A0AAQ4QN19</accession>
<dbReference type="GO" id="GO:0005886">
    <property type="term" value="C:plasma membrane"/>
    <property type="evidence" value="ECO:0007669"/>
    <property type="project" value="UniProtKB-SubCell"/>
</dbReference>
<dbReference type="InterPro" id="IPR003599">
    <property type="entry name" value="Ig_sub"/>
</dbReference>
<feature type="domain" description="Immunoglobulin" evidence="10">
    <location>
        <begin position="70"/>
        <end position="164"/>
    </location>
</feature>
<keyword evidence="4" id="KW-0391">Immunity</keyword>
<proteinExistence type="predicted"/>
<feature type="compositionally biased region" description="Polar residues" evidence="8">
    <location>
        <begin position="381"/>
        <end position="391"/>
    </location>
</feature>
<evidence type="ECO:0000256" key="7">
    <source>
        <dbReference type="ARBA" id="ARBA00023180"/>
    </source>
</evidence>
<comment type="subcellular location">
    <subcellularLocation>
        <location evidence="1">Cell membrane</location>
    </subcellularLocation>
</comment>
<dbReference type="InterPro" id="IPR013783">
    <property type="entry name" value="Ig-like_fold"/>
</dbReference>
<dbReference type="Proteomes" id="UP000007635">
    <property type="component" value="Chromosome IV"/>
</dbReference>
<sequence length="391" mass="43186">MCMERLDFLCGGAHQHHQCESVTSHLIRGHRGKTCGDQSEFSLKWNIRKMRMVFYFTLILSAARCSDPMMETRTVAVGSDVKLSCARESSGSVFWIRLVSGNVPEYLMKSNSFKSDRHITATQHSGTLDLHIEKARLSDSAVYCCFKTSQKDLTFLSVTDLRVEAEPDSSAVAPSDPVRPGDAVTEETCPVPWDSEMKTCPGGHSVCCARAAPHRYEPPFNGNRVEEHEGNAEELSADKHVYSFFMKVDSPDAGSQYCAVAACEERFTANETQLDTEGDNLQKYIIPLLLCAVLAASLIVIAILSYSIKKLKKELCGVCNAAVFLKSKVETPPGHRHSQQTDEDLLVYSAPTFYGRRPRGSKHSTTEEGESIYAGVRAQGSDPQSNIRSVV</sequence>
<evidence type="ECO:0000256" key="5">
    <source>
        <dbReference type="ARBA" id="ARBA00023136"/>
    </source>
</evidence>
<dbReference type="GO" id="GO:0009617">
    <property type="term" value="P:response to bacterium"/>
    <property type="evidence" value="ECO:0007669"/>
    <property type="project" value="TreeGrafter"/>
</dbReference>
<feature type="transmembrane region" description="Helical" evidence="9">
    <location>
        <begin position="284"/>
        <end position="304"/>
    </location>
</feature>
<dbReference type="InterPro" id="IPR036179">
    <property type="entry name" value="Ig-like_dom_sf"/>
</dbReference>
<protein>
    <recommendedName>
        <fullName evidence="10">Immunoglobulin domain-containing protein</fullName>
    </recommendedName>
</protein>
<dbReference type="PANTHER" id="PTHR19433:SF111">
    <property type="entry name" value="T CELL RECEPTOR ALPHA VARIABLE 4"/>
    <property type="match status" value="1"/>
</dbReference>
<dbReference type="Gene3D" id="2.60.40.10">
    <property type="entry name" value="Immunoglobulins"/>
    <property type="match status" value="1"/>
</dbReference>
<keyword evidence="3" id="KW-0732">Signal</keyword>
<reference evidence="11" key="2">
    <citation type="submission" date="2025-08" db="UniProtKB">
        <authorList>
            <consortium name="Ensembl"/>
        </authorList>
    </citation>
    <scope>IDENTIFICATION</scope>
</reference>
<evidence type="ECO:0000256" key="8">
    <source>
        <dbReference type="SAM" id="MobiDB-lite"/>
    </source>
</evidence>
<dbReference type="GeneTree" id="ENSGT00940000173984"/>
<reference evidence="11" key="3">
    <citation type="submission" date="2025-09" db="UniProtKB">
        <authorList>
            <consortium name="Ensembl"/>
        </authorList>
    </citation>
    <scope>IDENTIFICATION</scope>
</reference>
<evidence type="ECO:0000313" key="12">
    <source>
        <dbReference type="Proteomes" id="UP000007635"/>
    </source>
</evidence>
<keyword evidence="2" id="KW-1003">Cell membrane</keyword>